<reference evidence="1 2" key="1">
    <citation type="submission" date="2019-04" db="EMBL/GenBank/DDBJ databases">
        <title>Flavobacterium sp. strain DS2-A Genome sequencing and assembly.</title>
        <authorList>
            <person name="Kim I."/>
        </authorList>
    </citation>
    <scope>NUCLEOTIDE SEQUENCE [LARGE SCALE GENOMIC DNA]</scope>
    <source>
        <strain evidence="1 2">DS2-A</strain>
    </source>
</reference>
<protein>
    <recommendedName>
        <fullName evidence="3">Cytochrome c family protein</fullName>
    </recommendedName>
</protein>
<dbReference type="AlphaFoldDB" id="A0A4Z0L9P3"/>
<accession>A0A4Z0L9P3</accession>
<gene>
    <name evidence="1" type="ORF">E4635_04915</name>
</gene>
<comment type="caution">
    <text evidence="1">The sequence shown here is derived from an EMBL/GenBank/DDBJ whole genome shotgun (WGS) entry which is preliminary data.</text>
</comment>
<evidence type="ECO:0000313" key="1">
    <source>
        <dbReference type="EMBL" id="TGD59195.1"/>
    </source>
</evidence>
<keyword evidence="2" id="KW-1185">Reference proteome</keyword>
<sequence>MKKIYLLVALACISFGIYGFVEYKKSLYATVLPLNARGTGAMVPASLFSTWLPTGVLPALNVFVKPADGLTFSATTGVGPNSLNIHFYRWTEQMFLWLLSPVPSNGSYGSCNGFVFNSPEFYDVTATDPVTGLRTLKKHVCSGRIISTLRRDGQRFDAIDVGEAMSFDVKGTATGANGLPFLFEKETRAIFDVDKAPVSQEGHLQVMDEGGRRVDVLDVRVSNETPIFIDVNQRIINNPKLILSRANLNPNTTVQQFGTLSGTTVSVASIFGVIKIIVPDQGQATGDVLMSKNGSLVYFNSMVNDVYAVFLTMVKTGVLPSNTKFPTTAAEISAIQTYAAAHSYGIIEPNSMAMELKTAWVETTNLPNPSDYVIVKGTVPNYILTSANLWTRSGTKTVNLALVGMHIVGSVAGHPEMIWGTIEHVNNTPNPNYTYTTTLGTTATVLADTNFGAGTPWLFSSATASSFNVSHMNMGGMSGTDITSIFPFNIDGSDTQRTRPFGFGSSALGLTVAQSNAEVIATNADVNARLVGADIRKKYFHVGSTWNISASNFTHVGTNMLSNTTMETYTQGVMNCFSCHTSSAGSNNDPNVLSHIYNCNPLP</sequence>
<dbReference type="RefSeq" id="WP_135525505.1">
    <property type="nucleotide sequence ID" value="NZ_SRLH01000002.1"/>
</dbReference>
<evidence type="ECO:0008006" key="3">
    <source>
        <dbReference type="Google" id="ProtNLM"/>
    </source>
</evidence>
<dbReference type="OrthoDB" id="280897at2"/>
<name>A0A4Z0L9P3_9FLAO</name>
<proteinExistence type="predicted"/>
<evidence type="ECO:0000313" key="2">
    <source>
        <dbReference type="Proteomes" id="UP000297407"/>
    </source>
</evidence>
<organism evidence="1 2">
    <name type="scientific">Flavobacterium humi</name>
    <dbReference type="NCBI Taxonomy" id="2562683"/>
    <lineage>
        <taxon>Bacteria</taxon>
        <taxon>Pseudomonadati</taxon>
        <taxon>Bacteroidota</taxon>
        <taxon>Flavobacteriia</taxon>
        <taxon>Flavobacteriales</taxon>
        <taxon>Flavobacteriaceae</taxon>
        <taxon>Flavobacterium</taxon>
    </lineage>
</organism>
<dbReference type="EMBL" id="SRLH01000002">
    <property type="protein sequence ID" value="TGD59195.1"/>
    <property type="molecule type" value="Genomic_DNA"/>
</dbReference>
<dbReference type="Proteomes" id="UP000297407">
    <property type="component" value="Unassembled WGS sequence"/>
</dbReference>